<feature type="binding site" evidence="6">
    <location>
        <begin position="229"/>
        <end position="230"/>
    </location>
    <ligand>
        <name>S-adenosyl-L-methionine</name>
        <dbReference type="ChEBI" id="CHEBI:59789"/>
    </ligand>
</feature>
<evidence type="ECO:0000256" key="2">
    <source>
        <dbReference type="ARBA" id="ARBA00022603"/>
    </source>
</evidence>
<evidence type="ECO:0000256" key="3">
    <source>
        <dbReference type="ARBA" id="ARBA00022679"/>
    </source>
</evidence>
<evidence type="ECO:0000256" key="6">
    <source>
        <dbReference type="PIRSR" id="PIRSR000410-1"/>
    </source>
</evidence>
<keyword evidence="9" id="KW-1185">Reference proteome</keyword>
<proteinExistence type="predicted"/>
<dbReference type="InterPro" id="IPR022642">
    <property type="entry name" value="CheR_C"/>
</dbReference>
<accession>A0A2T7US93</accession>
<evidence type="ECO:0000313" key="9">
    <source>
        <dbReference type="Proteomes" id="UP000244810"/>
    </source>
</evidence>
<dbReference type="PANTHER" id="PTHR24422:SF19">
    <property type="entry name" value="CHEMOTAXIS PROTEIN METHYLTRANSFERASE"/>
    <property type="match status" value="1"/>
</dbReference>
<dbReference type="GO" id="GO:0032259">
    <property type="term" value="P:methylation"/>
    <property type="evidence" value="ECO:0007669"/>
    <property type="project" value="UniProtKB-KW"/>
</dbReference>
<dbReference type="InterPro" id="IPR050903">
    <property type="entry name" value="Bact_Chemotaxis_MeTrfase"/>
</dbReference>
<dbReference type="Pfam" id="PF01739">
    <property type="entry name" value="CheR"/>
    <property type="match status" value="1"/>
</dbReference>
<feature type="domain" description="CheR-type methyltransferase" evidence="7">
    <location>
        <begin position="9"/>
        <end position="286"/>
    </location>
</feature>
<comment type="catalytic activity">
    <reaction evidence="1 5">
        <text>L-glutamyl-[protein] + S-adenosyl-L-methionine = [protein]-L-glutamate 5-O-methyl ester + S-adenosyl-L-homocysteine</text>
        <dbReference type="Rhea" id="RHEA:24452"/>
        <dbReference type="Rhea" id="RHEA-COMP:10208"/>
        <dbReference type="Rhea" id="RHEA-COMP:10311"/>
        <dbReference type="ChEBI" id="CHEBI:29973"/>
        <dbReference type="ChEBI" id="CHEBI:57856"/>
        <dbReference type="ChEBI" id="CHEBI:59789"/>
        <dbReference type="ChEBI" id="CHEBI:82795"/>
        <dbReference type="EC" id="2.1.1.80"/>
    </reaction>
</comment>
<dbReference type="AlphaFoldDB" id="A0A2T7US93"/>
<dbReference type="RefSeq" id="WP_107753990.1">
    <property type="nucleotide sequence ID" value="NZ_QBKF01000011.1"/>
</dbReference>
<dbReference type="OrthoDB" id="9816309at2"/>
<keyword evidence="3 5" id="KW-0808">Transferase</keyword>
<organism evidence="8 9">
    <name type="scientific">Pararhodobacter aggregans</name>
    <dbReference type="NCBI Taxonomy" id="404875"/>
    <lineage>
        <taxon>Bacteria</taxon>
        <taxon>Pseudomonadati</taxon>
        <taxon>Pseudomonadota</taxon>
        <taxon>Alphaproteobacteria</taxon>
        <taxon>Rhodobacterales</taxon>
        <taxon>Paracoccaceae</taxon>
        <taxon>Pararhodobacter</taxon>
    </lineage>
</organism>
<gene>
    <name evidence="8" type="ORF">DDE23_11835</name>
</gene>
<feature type="binding site" evidence="6">
    <location>
        <position position="85"/>
    </location>
    <ligand>
        <name>S-adenosyl-L-methionine</name>
        <dbReference type="ChEBI" id="CHEBI:59789"/>
    </ligand>
</feature>
<dbReference type="InterPro" id="IPR029063">
    <property type="entry name" value="SAM-dependent_MTases_sf"/>
</dbReference>
<reference evidence="8 9" key="1">
    <citation type="journal article" date="2011" name="Syst. Appl. Microbiol.">
        <title>Defluviimonas denitrificans gen. nov., sp. nov., and Pararhodobacter aggregans gen. nov., sp. nov., non-phototrophic Rhodobacteraceae from the biofilter of a marine aquaculture.</title>
        <authorList>
            <person name="Foesel B.U."/>
            <person name="Drake H.L."/>
            <person name="Schramm A."/>
        </authorList>
    </citation>
    <scope>NUCLEOTIDE SEQUENCE [LARGE SCALE GENOMIC DNA]</scope>
    <source>
        <strain evidence="8 9">D1-19</strain>
    </source>
</reference>
<dbReference type="PANTHER" id="PTHR24422">
    <property type="entry name" value="CHEMOTAXIS PROTEIN METHYLTRANSFERASE"/>
    <property type="match status" value="1"/>
</dbReference>
<dbReference type="SUPFAM" id="SSF47757">
    <property type="entry name" value="Chemotaxis receptor methyltransferase CheR, N-terminal domain"/>
    <property type="match status" value="1"/>
</dbReference>
<dbReference type="EC" id="2.1.1.80" evidence="5"/>
<name>A0A2T7US93_9RHOB</name>
<dbReference type="GO" id="GO:0008983">
    <property type="term" value="F:protein-glutamate O-methyltransferase activity"/>
    <property type="evidence" value="ECO:0007669"/>
    <property type="project" value="UniProtKB-EC"/>
</dbReference>
<dbReference type="PROSITE" id="PS50123">
    <property type="entry name" value="CHER"/>
    <property type="match status" value="1"/>
</dbReference>
<feature type="binding site" evidence="6">
    <location>
        <begin position="212"/>
        <end position="213"/>
    </location>
    <ligand>
        <name>S-adenosyl-L-methionine</name>
        <dbReference type="ChEBI" id="CHEBI:59789"/>
    </ligand>
</feature>
<comment type="function">
    <text evidence="5">Methylation of the membrane-bound methyl-accepting chemotaxis proteins (MCP) to form gamma-glutamyl methyl ester residues in MCP.</text>
</comment>
<dbReference type="SUPFAM" id="SSF53335">
    <property type="entry name" value="S-adenosyl-L-methionine-dependent methyltransferases"/>
    <property type="match status" value="1"/>
</dbReference>
<dbReference type="Gene3D" id="1.10.155.10">
    <property type="entry name" value="Chemotaxis receptor methyltransferase CheR, N-terminal domain"/>
    <property type="match status" value="1"/>
</dbReference>
<keyword evidence="4 5" id="KW-0949">S-adenosyl-L-methionine</keyword>
<dbReference type="PIRSF" id="PIRSF000410">
    <property type="entry name" value="CheR"/>
    <property type="match status" value="1"/>
</dbReference>
<dbReference type="InterPro" id="IPR036804">
    <property type="entry name" value="CheR_N_sf"/>
</dbReference>
<dbReference type="InterPro" id="IPR000780">
    <property type="entry name" value="CheR_MeTrfase"/>
</dbReference>
<protein>
    <recommendedName>
        <fullName evidence="5">Chemotaxis protein methyltransferase</fullName>
        <ecNumber evidence="5">2.1.1.80</ecNumber>
    </recommendedName>
</protein>
<dbReference type="Gene3D" id="3.40.50.150">
    <property type="entry name" value="Vaccinia Virus protein VP39"/>
    <property type="match status" value="1"/>
</dbReference>
<evidence type="ECO:0000259" key="7">
    <source>
        <dbReference type="PROSITE" id="PS50123"/>
    </source>
</evidence>
<sequence>MTTLARPSTSDGDLPLTEADFARIARIAKAGWGLSLESAKRPLIRSRLGRRVKALGLGSFDAYCDVVESGEAQESDHFVTALTTNVTHFYREAHHFEMLESQILPPILQAARQGKRVRLWSAGCSSGQEAYSLAGSILALAPDAAKLDLRILGTDIDPTVLQIAQDGVYDPKICLFPTPALEERVFGRAPPTGGLRAVRPELKALVTFRRLNLVKPWPISGRFDVIFCRNVVIYFDKPTQRQLWARFAEVLHPGAWLLIGHSERIADPQELGLDPAGITTYRHAGAPSGKAPS</sequence>
<feature type="binding site" evidence="6">
    <location>
        <position position="129"/>
    </location>
    <ligand>
        <name>S-adenosyl-L-methionine</name>
        <dbReference type="ChEBI" id="CHEBI:59789"/>
    </ligand>
</feature>
<keyword evidence="2 5" id="KW-0489">Methyltransferase</keyword>
<feature type="binding site" evidence="6">
    <location>
        <position position="87"/>
    </location>
    <ligand>
        <name>S-adenosyl-L-methionine</name>
        <dbReference type="ChEBI" id="CHEBI:59789"/>
    </ligand>
</feature>
<dbReference type="InterPro" id="IPR022641">
    <property type="entry name" value="CheR_N"/>
</dbReference>
<evidence type="ECO:0000256" key="5">
    <source>
        <dbReference type="PIRNR" id="PIRNR000410"/>
    </source>
</evidence>
<evidence type="ECO:0000313" key="8">
    <source>
        <dbReference type="EMBL" id="PVE47522.1"/>
    </source>
</evidence>
<dbReference type="SMART" id="SM00138">
    <property type="entry name" value="MeTrc"/>
    <property type="match status" value="1"/>
</dbReference>
<evidence type="ECO:0000256" key="1">
    <source>
        <dbReference type="ARBA" id="ARBA00001541"/>
    </source>
</evidence>
<feature type="binding site" evidence="6">
    <location>
        <position position="91"/>
    </location>
    <ligand>
        <name>S-adenosyl-L-methionine</name>
        <dbReference type="ChEBI" id="CHEBI:59789"/>
    </ligand>
</feature>
<dbReference type="Proteomes" id="UP000244810">
    <property type="component" value="Unassembled WGS sequence"/>
</dbReference>
<evidence type="ECO:0000256" key="4">
    <source>
        <dbReference type="ARBA" id="ARBA00022691"/>
    </source>
</evidence>
<feature type="binding site" evidence="6">
    <location>
        <position position="155"/>
    </location>
    <ligand>
        <name>S-adenosyl-L-methionine</name>
        <dbReference type="ChEBI" id="CHEBI:59789"/>
    </ligand>
</feature>
<dbReference type="PRINTS" id="PR00996">
    <property type="entry name" value="CHERMTFRASE"/>
</dbReference>
<dbReference type="EMBL" id="QDDR01000005">
    <property type="protein sequence ID" value="PVE47522.1"/>
    <property type="molecule type" value="Genomic_DNA"/>
</dbReference>
<comment type="caution">
    <text evidence="8">The sequence shown here is derived from an EMBL/GenBank/DDBJ whole genome shotgun (WGS) entry which is preliminary data.</text>
</comment>
<dbReference type="Pfam" id="PF03705">
    <property type="entry name" value="CheR_N"/>
    <property type="match status" value="1"/>
</dbReference>
<dbReference type="InterPro" id="IPR026024">
    <property type="entry name" value="Chemotaxis_MeTrfase_CheR"/>
</dbReference>